<sequence length="68" mass="7673">MDYSIYKRCDDKASSHILVVPFPQQGHLGPPMQLVYRLADHGLTITILTTEVHVPGGSLNNIQEMRLR</sequence>
<protein>
    <recommendedName>
        <fullName evidence="3">UDP-glucosyltransferase</fullName>
    </recommendedName>
</protein>
<accession>B9RLQ8</accession>
<dbReference type="EMBL" id="EQ973788">
    <property type="protein sequence ID" value="EEF47783.1"/>
    <property type="molecule type" value="Genomic_DNA"/>
</dbReference>
<evidence type="ECO:0000313" key="1">
    <source>
        <dbReference type="EMBL" id="EEF47783.1"/>
    </source>
</evidence>
<dbReference type="Gene3D" id="3.40.50.2000">
    <property type="entry name" value="Glycogen Phosphorylase B"/>
    <property type="match status" value="1"/>
</dbReference>
<proteinExistence type="predicted"/>
<name>B9RLQ8_RICCO</name>
<dbReference type="SUPFAM" id="SSF53756">
    <property type="entry name" value="UDP-Glycosyltransferase/glycogen phosphorylase"/>
    <property type="match status" value="1"/>
</dbReference>
<evidence type="ECO:0008006" key="3">
    <source>
        <dbReference type="Google" id="ProtNLM"/>
    </source>
</evidence>
<dbReference type="InParanoid" id="B9RLQ8"/>
<gene>
    <name evidence="1" type="ORF">RCOM_1470050</name>
</gene>
<evidence type="ECO:0000313" key="2">
    <source>
        <dbReference type="Proteomes" id="UP000008311"/>
    </source>
</evidence>
<dbReference type="AlphaFoldDB" id="B9RLQ8"/>
<keyword evidence="2" id="KW-1185">Reference proteome</keyword>
<reference evidence="2" key="1">
    <citation type="journal article" date="2010" name="Nat. Biotechnol.">
        <title>Draft genome sequence of the oilseed species Ricinus communis.</title>
        <authorList>
            <person name="Chan A.P."/>
            <person name="Crabtree J."/>
            <person name="Zhao Q."/>
            <person name="Lorenzi H."/>
            <person name="Orvis J."/>
            <person name="Puiu D."/>
            <person name="Melake-Berhan A."/>
            <person name="Jones K.M."/>
            <person name="Redman J."/>
            <person name="Chen G."/>
            <person name="Cahoon E.B."/>
            <person name="Gedil M."/>
            <person name="Stanke M."/>
            <person name="Haas B.J."/>
            <person name="Wortman J.R."/>
            <person name="Fraser-Liggett C.M."/>
            <person name="Ravel J."/>
            <person name="Rabinowicz P.D."/>
        </authorList>
    </citation>
    <scope>NUCLEOTIDE SEQUENCE [LARGE SCALE GENOMIC DNA]</scope>
    <source>
        <strain evidence="2">cv. Hale</strain>
    </source>
</reference>
<organism evidence="1 2">
    <name type="scientific">Ricinus communis</name>
    <name type="common">Castor bean</name>
    <dbReference type="NCBI Taxonomy" id="3988"/>
    <lineage>
        <taxon>Eukaryota</taxon>
        <taxon>Viridiplantae</taxon>
        <taxon>Streptophyta</taxon>
        <taxon>Embryophyta</taxon>
        <taxon>Tracheophyta</taxon>
        <taxon>Spermatophyta</taxon>
        <taxon>Magnoliopsida</taxon>
        <taxon>eudicotyledons</taxon>
        <taxon>Gunneridae</taxon>
        <taxon>Pentapetalae</taxon>
        <taxon>rosids</taxon>
        <taxon>fabids</taxon>
        <taxon>Malpighiales</taxon>
        <taxon>Euphorbiaceae</taxon>
        <taxon>Acalyphoideae</taxon>
        <taxon>Acalypheae</taxon>
        <taxon>Ricinus</taxon>
    </lineage>
</organism>
<dbReference type="Proteomes" id="UP000008311">
    <property type="component" value="Unassembled WGS sequence"/>
</dbReference>